<proteinExistence type="predicted"/>
<reference evidence="2" key="1">
    <citation type="submission" date="2018-11" db="EMBL/GenBank/DDBJ databases">
        <authorList>
            <person name="Alioto T."/>
            <person name="Alioto T."/>
        </authorList>
    </citation>
    <scope>NUCLEOTIDE SEQUENCE</scope>
</reference>
<keyword evidence="3" id="KW-1185">Reference proteome</keyword>
<evidence type="ECO:0000313" key="2">
    <source>
        <dbReference type="EMBL" id="VDI69911.1"/>
    </source>
</evidence>
<evidence type="ECO:0000256" key="1">
    <source>
        <dbReference type="SAM" id="Phobius"/>
    </source>
</evidence>
<name>A0A8B6GW81_MYTGA</name>
<keyword evidence="1" id="KW-1133">Transmembrane helix</keyword>
<accession>A0A8B6GW81</accession>
<dbReference type="OrthoDB" id="6157674at2759"/>
<dbReference type="AlphaFoldDB" id="A0A8B6GW81"/>
<sequence length="203" mass="23140">MSPYLFSSFLSFAETNQDMQECKREKYISLYYNPNNNAPDQVGNSDSFMTDVMDQSSSLAASRYMSSDFDFDFEMHMGETYGKLMTLYSSNVTAALGLPFVFKWDQLNSRKLTFEEKKEMMNDELAELKTNLTIDKSNISAAIRRKTSAPDYRTSSSGLGCFGITLLVISLSLIVYADCTGCRQSQKKSRKKRIYCRKKGNRC</sequence>
<gene>
    <name evidence="2" type="ORF">MGAL_10B037612</name>
</gene>
<dbReference type="EMBL" id="UYJE01009096">
    <property type="protein sequence ID" value="VDI69911.1"/>
    <property type="molecule type" value="Genomic_DNA"/>
</dbReference>
<evidence type="ECO:0000313" key="3">
    <source>
        <dbReference type="Proteomes" id="UP000596742"/>
    </source>
</evidence>
<keyword evidence="1" id="KW-0812">Transmembrane</keyword>
<keyword evidence="1" id="KW-0472">Membrane</keyword>
<feature type="transmembrane region" description="Helical" evidence="1">
    <location>
        <begin position="157"/>
        <end position="177"/>
    </location>
</feature>
<protein>
    <submittedName>
        <fullName evidence="2">Uncharacterized protein</fullName>
    </submittedName>
</protein>
<organism evidence="2 3">
    <name type="scientific">Mytilus galloprovincialis</name>
    <name type="common">Mediterranean mussel</name>
    <dbReference type="NCBI Taxonomy" id="29158"/>
    <lineage>
        <taxon>Eukaryota</taxon>
        <taxon>Metazoa</taxon>
        <taxon>Spiralia</taxon>
        <taxon>Lophotrochozoa</taxon>
        <taxon>Mollusca</taxon>
        <taxon>Bivalvia</taxon>
        <taxon>Autobranchia</taxon>
        <taxon>Pteriomorphia</taxon>
        <taxon>Mytilida</taxon>
        <taxon>Mytiloidea</taxon>
        <taxon>Mytilidae</taxon>
        <taxon>Mytilinae</taxon>
        <taxon>Mytilus</taxon>
    </lineage>
</organism>
<dbReference type="Proteomes" id="UP000596742">
    <property type="component" value="Unassembled WGS sequence"/>
</dbReference>
<comment type="caution">
    <text evidence="2">The sequence shown here is derived from an EMBL/GenBank/DDBJ whole genome shotgun (WGS) entry which is preliminary data.</text>
</comment>